<dbReference type="AlphaFoldDB" id="A0A9D3VYK9"/>
<protein>
    <submittedName>
        <fullName evidence="1">Uncharacterized protein</fullName>
    </submittedName>
</protein>
<sequence>MSLSTRPINLKLRLCTLLFSLDLVFGFPTVPLICLFYARAPVPERCCTCILMQKKVNKPSCLPAISFTGTPSKAGVRLEIAHCKSSNYYIGIWYGGKVSEQTPVWVANREIRVRDIYSSELKVSDVAVLEDTRNLLLRDGPNSSTPLRLSNSHGQKATSNGMCFGHCQDKNARFKLIVGLLAAAMRTRLVIVLTGFQPTSEQNWNR</sequence>
<name>A0A9D3VYK9_9ROSI</name>
<evidence type="ECO:0000313" key="2">
    <source>
        <dbReference type="Proteomes" id="UP000828251"/>
    </source>
</evidence>
<comment type="caution">
    <text evidence="1">The sequence shown here is derived from an EMBL/GenBank/DDBJ whole genome shotgun (WGS) entry which is preliminary data.</text>
</comment>
<accession>A0A9D3VYK9</accession>
<evidence type="ECO:0000313" key="1">
    <source>
        <dbReference type="EMBL" id="KAH1098634.1"/>
    </source>
</evidence>
<dbReference type="EMBL" id="JAIQCV010000005">
    <property type="protein sequence ID" value="KAH1098634.1"/>
    <property type="molecule type" value="Genomic_DNA"/>
</dbReference>
<organism evidence="1 2">
    <name type="scientific">Gossypium stocksii</name>
    <dbReference type="NCBI Taxonomy" id="47602"/>
    <lineage>
        <taxon>Eukaryota</taxon>
        <taxon>Viridiplantae</taxon>
        <taxon>Streptophyta</taxon>
        <taxon>Embryophyta</taxon>
        <taxon>Tracheophyta</taxon>
        <taxon>Spermatophyta</taxon>
        <taxon>Magnoliopsida</taxon>
        <taxon>eudicotyledons</taxon>
        <taxon>Gunneridae</taxon>
        <taxon>Pentapetalae</taxon>
        <taxon>rosids</taxon>
        <taxon>malvids</taxon>
        <taxon>Malvales</taxon>
        <taxon>Malvaceae</taxon>
        <taxon>Malvoideae</taxon>
        <taxon>Gossypium</taxon>
    </lineage>
</organism>
<gene>
    <name evidence="1" type="ORF">J1N35_015555</name>
</gene>
<reference evidence="1 2" key="1">
    <citation type="journal article" date="2021" name="Plant Biotechnol. J.">
        <title>Multi-omics assisted identification of the key and species-specific regulatory components of drought-tolerant mechanisms in Gossypium stocksii.</title>
        <authorList>
            <person name="Yu D."/>
            <person name="Ke L."/>
            <person name="Zhang D."/>
            <person name="Wu Y."/>
            <person name="Sun Y."/>
            <person name="Mei J."/>
            <person name="Sun J."/>
            <person name="Sun Y."/>
        </authorList>
    </citation>
    <scope>NUCLEOTIDE SEQUENCE [LARGE SCALE GENOMIC DNA]</scope>
    <source>
        <strain evidence="2">cv. E1</strain>
        <tissue evidence="1">Leaf</tissue>
    </source>
</reference>
<keyword evidence="2" id="KW-1185">Reference proteome</keyword>
<dbReference type="Proteomes" id="UP000828251">
    <property type="component" value="Unassembled WGS sequence"/>
</dbReference>
<proteinExistence type="predicted"/>